<reference evidence="2" key="1">
    <citation type="submission" date="2020-10" db="EMBL/GenBank/DDBJ databases">
        <title>Unveiling of a novel bifunctional photoreceptor, Dualchrome1, isolated from a cosmopolitan green alga.</title>
        <authorList>
            <person name="Suzuki S."/>
            <person name="Kawachi M."/>
        </authorList>
    </citation>
    <scope>NUCLEOTIDE SEQUENCE</scope>
    <source>
        <strain evidence="2">NIES 2893</strain>
    </source>
</reference>
<feature type="region of interest" description="Disordered" evidence="1">
    <location>
        <begin position="316"/>
        <end position="338"/>
    </location>
</feature>
<evidence type="ECO:0000313" key="3">
    <source>
        <dbReference type="Proteomes" id="UP000660262"/>
    </source>
</evidence>
<feature type="compositionally biased region" description="Polar residues" evidence="1">
    <location>
        <begin position="1"/>
        <end position="14"/>
    </location>
</feature>
<gene>
    <name evidence="2" type="ORF">PPROV_000170500</name>
</gene>
<feature type="region of interest" description="Disordered" evidence="1">
    <location>
        <begin position="1"/>
        <end position="45"/>
    </location>
</feature>
<evidence type="ECO:0000313" key="2">
    <source>
        <dbReference type="EMBL" id="GHP02950.1"/>
    </source>
</evidence>
<feature type="compositionally biased region" description="Pro residues" evidence="1">
    <location>
        <begin position="188"/>
        <end position="198"/>
    </location>
</feature>
<dbReference type="AlphaFoldDB" id="A0A830HAJ0"/>
<proteinExistence type="predicted"/>
<accession>A0A830HAJ0</accession>
<protein>
    <submittedName>
        <fullName evidence="2">Uncharacterized protein</fullName>
    </submittedName>
</protein>
<organism evidence="2 3">
    <name type="scientific">Pycnococcus provasolii</name>
    <dbReference type="NCBI Taxonomy" id="41880"/>
    <lineage>
        <taxon>Eukaryota</taxon>
        <taxon>Viridiplantae</taxon>
        <taxon>Chlorophyta</taxon>
        <taxon>Pseudoscourfieldiophyceae</taxon>
        <taxon>Pseudoscourfieldiales</taxon>
        <taxon>Pycnococcaceae</taxon>
        <taxon>Pycnococcus</taxon>
    </lineage>
</organism>
<evidence type="ECO:0000256" key="1">
    <source>
        <dbReference type="SAM" id="MobiDB-lite"/>
    </source>
</evidence>
<feature type="compositionally biased region" description="Basic and acidic residues" evidence="1">
    <location>
        <begin position="24"/>
        <end position="35"/>
    </location>
</feature>
<name>A0A830HAJ0_9CHLO</name>
<dbReference type="Proteomes" id="UP000660262">
    <property type="component" value="Unassembled WGS sequence"/>
</dbReference>
<dbReference type="OrthoDB" id="21204at2759"/>
<dbReference type="EMBL" id="BNJQ01000004">
    <property type="protein sequence ID" value="GHP02950.1"/>
    <property type="molecule type" value="Genomic_DNA"/>
</dbReference>
<feature type="region of interest" description="Disordered" evidence="1">
    <location>
        <begin position="173"/>
        <end position="200"/>
    </location>
</feature>
<keyword evidence="3" id="KW-1185">Reference proteome</keyword>
<sequence>MPSPNASANHTASNGDGDGDAGDGDARTRKFHELKSSGFLDVPPRKPKAFKSIHLNASAGSSLPLPHSENLELGSASASASTHASRHPLLYGIPPAERPIIKFTKHDKVPRALRQIALDACCELELRSLKATDDVKRRNAALETAVTRENLLANRANSRVVYSNQLQKLKAELSRPTNAASAAASAAPPAPAPLPPTEHSPLVESLQKTAQGVHVRGAGETILTWEQKSAQEGMRTSLDCSIIRGSGAKFFAPLVLWLRAEADAASHHRALWSLPKQKEGDEPNTLTKHAEFHRRHAARLDALCEDMYRPAAGAGKPLGGSFGHSPVPLPRPADPQERALWHPPNVAALEAEERAAFRSRQDVPLAISHDAWLPEGWRAEQAELRLLEDEEDDRVSA</sequence>
<comment type="caution">
    <text evidence="2">The sequence shown here is derived from an EMBL/GenBank/DDBJ whole genome shotgun (WGS) entry which is preliminary data.</text>
</comment>